<reference evidence="2" key="1">
    <citation type="submission" date="2022-10" db="EMBL/GenBank/DDBJ databases">
        <title>Tapping the CABI collections for fungal endophytes: first genome assemblies for Collariella, Neodidymelliopsis, Ascochyta clinopodiicola, Didymella pomorum, Didymosphaeria variabile, Neocosmospora piperis and Neocucurbitaria cava.</title>
        <authorList>
            <person name="Hill R."/>
        </authorList>
    </citation>
    <scope>NUCLEOTIDE SEQUENCE</scope>
    <source>
        <strain evidence="2">IMI 356815</strain>
    </source>
</reference>
<sequence>MATQTTTVAKSASEASAAQARPSLTLNSQNKHGDWRDDFFKNGYHIFKGAIPKEKAVNYYQKKTLDWLQSFDNGFDINNKETWTKEHLPQNFKNMYLHYCSAHEKFMWDARTEPGVIKPFSELWGTDELIVSFDAFNVTLPGRKDDDFNPWPHTDQAPERKGLSCVQGILNLSPAGPKDGGLLLTVGSSALFEEYFETHEKRPRLSPDVKHYDLYLFQPEDLDWFKSKGCKEIKVEAEPGDLILWDSRTIHHVAKVETEQIRSVIYVCMTPRDLASSEDLAEKKDIFEKYEATTHWPHCNIWRQGKAQKDGRQDPLERDEPLEKVEVTDQILRLAGIKPYGEA</sequence>
<comment type="caution">
    <text evidence="2">The sequence shown here is derived from an EMBL/GenBank/DDBJ whole genome shotgun (WGS) entry which is preliminary data.</text>
</comment>
<protein>
    <recommendedName>
        <fullName evidence="4">Clavaminate synthase-like protein</fullName>
    </recommendedName>
</protein>
<evidence type="ECO:0000256" key="1">
    <source>
        <dbReference type="SAM" id="MobiDB-lite"/>
    </source>
</evidence>
<dbReference type="AlphaFoldDB" id="A0A9W8XHB9"/>
<evidence type="ECO:0000313" key="3">
    <source>
        <dbReference type="Proteomes" id="UP001140513"/>
    </source>
</evidence>
<dbReference type="PANTHER" id="PTHR31630:SF6">
    <property type="entry name" value="PHYTANOYL-COA DIOXYGENASE-RELATED"/>
    <property type="match status" value="1"/>
</dbReference>
<dbReference type="OrthoDB" id="445007at2759"/>
<dbReference type="GeneID" id="80909993"/>
<dbReference type="Proteomes" id="UP001140513">
    <property type="component" value="Unassembled WGS sequence"/>
</dbReference>
<dbReference type="Pfam" id="PF05721">
    <property type="entry name" value="PhyH"/>
    <property type="match status" value="1"/>
</dbReference>
<feature type="region of interest" description="Disordered" evidence="1">
    <location>
        <begin position="1"/>
        <end position="21"/>
    </location>
</feature>
<keyword evidence="3" id="KW-1185">Reference proteome</keyword>
<evidence type="ECO:0000313" key="2">
    <source>
        <dbReference type="EMBL" id="KAJ4351124.1"/>
    </source>
</evidence>
<accession>A0A9W8XHB9</accession>
<dbReference type="PANTHER" id="PTHR31630">
    <property type="entry name" value="PHYTANOYL-COA DIOXYGENASE-RELATED-RELATED"/>
    <property type="match status" value="1"/>
</dbReference>
<dbReference type="InterPro" id="IPR008775">
    <property type="entry name" value="Phytyl_CoA_dOase-like"/>
</dbReference>
<name>A0A9W8XHB9_9PLEO</name>
<feature type="compositionally biased region" description="Low complexity" evidence="1">
    <location>
        <begin position="9"/>
        <end position="21"/>
    </location>
</feature>
<proteinExistence type="predicted"/>
<dbReference type="RefSeq" id="XP_056069480.1">
    <property type="nucleotide sequence ID" value="XM_056215233.1"/>
</dbReference>
<dbReference type="Gene3D" id="2.60.120.620">
    <property type="entry name" value="q2cbj1_9rhob like domain"/>
    <property type="match status" value="1"/>
</dbReference>
<gene>
    <name evidence="2" type="ORF">N0V89_006463</name>
</gene>
<organism evidence="2 3">
    <name type="scientific">Didymosphaeria variabile</name>
    <dbReference type="NCBI Taxonomy" id="1932322"/>
    <lineage>
        <taxon>Eukaryota</taxon>
        <taxon>Fungi</taxon>
        <taxon>Dikarya</taxon>
        <taxon>Ascomycota</taxon>
        <taxon>Pezizomycotina</taxon>
        <taxon>Dothideomycetes</taxon>
        <taxon>Pleosporomycetidae</taxon>
        <taxon>Pleosporales</taxon>
        <taxon>Massarineae</taxon>
        <taxon>Didymosphaeriaceae</taxon>
        <taxon>Didymosphaeria</taxon>
    </lineage>
</organism>
<dbReference type="SUPFAM" id="SSF51197">
    <property type="entry name" value="Clavaminate synthase-like"/>
    <property type="match status" value="1"/>
</dbReference>
<evidence type="ECO:0008006" key="4">
    <source>
        <dbReference type="Google" id="ProtNLM"/>
    </source>
</evidence>
<dbReference type="EMBL" id="JAPEUX010000005">
    <property type="protein sequence ID" value="KAJ4351124.1"/>
    <property type="molecule type" value="Genomic_DNA"/>
</dbReference>